<proteinExistence type="predicted"/>
<protein>
    <submittedName>
        <fullName evidence="1">Uncharacterized protein</fullName>
    </submittedName>
</protein>
<gene>
    <name evidence="1" type="ORF">MNB_SV-10-143</name>
</gene>
<sequence>MFFSCFVLYVGYTDSIEDDDFKSAQKDGESAKKMPII</sequence>
<evidence type="ECO:0000313" key="1">
    <source>
        <dbReference type="EMBL" id="SFV69263.1"/>
    </source>
</evidence>
<dbReference type="EMBL" id="FPHL01000058">
    <property type="protein sequence ID" value="SFV69263.1"/>
    <property type="molecule type" value="Genomic_DNA"/>
</dbReference>
<reference evidence="1" key="1">
    <citation type="submission" date="2016-10" db="EMBL/GenBank/DDBJ databases">
        <authorList>
            <person name="de Groot N.N."/>
        </authorList>
    </citation>
    <scope>NUCLEOTIDE SEQUENCE</scope>
</reference>
<dbReference type="AlphaFoldDB" id="A0A1W1CU54"/>
<organism evidence="1">
    <name type="scientific">hydrothermal vent metagenome</name>
    <dbReference type="NCBI Taxonomy" id="652676"/>
    <lineage>
        <taxon>unclassified sequences</taxon>
        <taxon>metagenomes</taxon>
        <taxon>ecological metagenomes</taxon>
    </lineage>
</organism>
<name>A0A1W1CU54_9ZZZZ</name>
<accession>A0A1W1CU54</accession>